<dbReference type="InterPro" id="IPR045225">
    <property type="entry name" value="Uracil/uridine/allantoin_perm"/>
</dbReference>
<name>A0A1Y1HUZ6_KLENI</name>
<dbReference type="EMBL" id="DF237060">
    <property type="protein sequence ID" value="GAQ82450.1"/>
    <property type="molecule type" value="Genomic_DNA"/>
</dbReference>
<keyword evidence="3 6" id="KW-0812">Transmembrane</keyword>
<feature type="transmembrane region" description="Helical" evidence="6">
    <location>
        <begin position="355"/>
        <end position="380"/>
    </location>
</feature>
<dbReference type="Proteomes" id="UP000054558">
    <property type="component" value="Unassembled WGS sequence"/>
</dbReference>
<dbReference type="CDD" id="cd11485">
    <property type="entry name" value="SLC-NCS1sbd_YbbW-like"/>
    <property type="match status" value="1"/>
</dbReference>
<dbReference type="FunFam" id="1.10.4160.10:FF:000001">
    <property type="entry name" value="Uracil permease, putative"/>
    <property type="match status" value="1"/>
</dbReference>
<keyword evidence="8" id="KW-1185">Reference proteome</keyword>
<dbReference type="GO" id="GO:0015205">
    <property type="term" value="F:nucleobase transmembrane transporter activity"/>
    <property type="evidence" value="ECO:0000318"/>
    <property type="project" value="GO_Central"/>
</dbReference>
<dbReference type="PANTHER" id="PTHR30618">
    <property type="entry name" value="NCS1 FAMILY PURINE/PYRIMIDINE TRANSPORTER"/>
    <property type="match status" value="1"/>
</dbReference>
<feature type="transmembrane region" description="Helical" evidence="6">
    <location>
        <begin position="442"/>
        <end position="461"/>
    </location>
</feature>
<dbReference type="AlphaFoldDB" id="A0A1Y1HUZ6"/>
<comment type="subcellular location">
    <subcellularLocation>
        <location evidence="1">Membrane</location>
        <topology evidence="1">Multi-pass membrane protein</topology>
    </subcellularLocation>
</comment>
<feature type="transmembrane region" description="Helical" evidence="6">
    <location>
        <begin position="79"/>
        <end position="101"/>
    </location>
</feature>
<proteinExistence type="inferred from homology"/>
<feature type="transmembrane region" description="Helical" evidence="6">
    <location>
        <begin position="400"/>
        <end position="422"/>
    </location>
</feature>
<dbReference type="Pfam" id="PF02133">
    <property type="entry name" value="Transp_cyt_pur"/>
    <property type="match status" value="1"/>
</dbReference>
<dbReference type="STRING" id="105231.A0A1Y1HUZ6"/>
<gene>
    <name evidence="7" type="ORF">KFL_001110280</name>
</gene>
<reference evidence="7 8" key="1">
    <citation type="journal article" date="2014" name="Nat. Commun.">
        <title>Klebsormidium flaccidum genome reveals primary factors for plant terrestrial adaptation.</title>
        <authorList>
            <person name="Hori K."/>
            <person name="Maruyama F."/>
            <person name="Fujisawa T."/>
            <person name="Togashi T."/>
            <person name="Yamamoto N."/>
            <person name="Seo M."/>
            <person name="Sato S."/>
            <person name="Yamada T."/>
            <person name="Mori H."/>
            <person name="Tajima N."/>
            <person name="Moriyama T."/>
            <person name="Ikeuchi M."/>
            <person name="Watanabe M."/>
            <person name="Wada H."/>
            <person name="Kobayashi K."/>
            <person name="Saito M."/>
            <person name="Masuda T."/>
            <person name="Sasaki-Sekimoto Y."/>
            <person name="Mashiguchi K."/>
            <person name="Awai K."/>
            <person name="Shimojima M."/>
            <person name="Masuda S."/>
            <person name="Iwai M."/>
            <person name="Nobusawa T."/>
            <person name="Narise T."/>
            <person name="Kondo S."/>
            <person name="Saito H."/>
            <person name="Sato R."/>
            <person name="Murakawa M."/>
            <person name="Ihara Y."/>
            <person name="Oshima-Yamada Y."/>
            <person name="Ohtaka K."/>
            <person name="Satoh M."/>
            <person name="Sonobe K."/>
            <person name="Ishii M."/>
            <person name="Ohtani R."/>
            <person name="Kanamori-Sato M."/>
            <person name="Honoki R."/>
            <person name="Miyazaki D."/>
            <person name="Mochizuki H."/>
            <person name="Umetsu J."/>
            <person name="Higashi K."/>
            <person name="Shibata D."/>
            <person name="Kamiya Y."/>
            <person name="Sato N."/>
            <person name="Nakamura Y."/>
            <person name="Tabata S."/>
            <person name="Ida S."/>
            <person name="Kurokawa K."/>
            <person name="Ohta H."/>
        </authorList>
    </citation>
    <scope>NUCLEOTIDE SEQUENCE [LARGE SCALE GENOMIC DNA]</scope>
    <source>
        <strain evidence="7 8">NIES-2285</strain>
    </source>
</reference>
<dbReference type="OrthoDB" id="2018619at2759"/>
<feature type="transmembrane region" description="Helical" evidence="6">
    <location>
        <begin position="207"/>
        <end position="227"/>
    </location>
</feature>
<evidence type="ECO:0000256" key="5">
    <source>
        <dbReference type="ARBA" id="ARBA00023136"/>
    </source>
</evidence>
<evidence type="ECO:0000313" key="7">
    <source>
        <dbReference type="EMBL" id="GAQ82450.1"/>
    </source>
</evidence>
<accession>A0A1Y1HUZ6</accession>
<keyword evidence="5 6" id="KW-0472">Membrane</keyword>
<feature type="transmembrane region" description="Helical" evidence="6">
    <location>
        <begin position="248"/>
        <end position="272"/>
    </location>
</feature>
<feature type="transmembrane region" description="Helical" evidence="6">
    <location>
        <begin position="327"/>
        <end position="349"/>
    </location>
</feature>
<protein>
    <submittedName>
        <fullName evidence="7">Allantoin permease</fullName>
    </submittedName>
</protein>
<sequence length="476" mass="51176">MPEGRIFSIWDLTSLWIGLVVAVPTYYLAGSLVEMGMSWWQGVVTVFCGNLLVLLPMILNGHPGTKYGIPFPVLSRASFGILGTNIPSLLRALVACGWFGIQSWVGGQAIYTLANACLGGKLAQPPTPWLGTSVPELASFFVFWSLQVAIIWNGIESIRDLEKYSAPVLILMCAALLAWAYTQAGGFGSMLSTPSQFVPGGPKEGQFWSAFFPSLTANVGFWATLSLNIPDFTRYAHSQRDQLTGQAIGLPLFMAAFTFVGLAVTSATVVIFGEAISDPIALLGRIEGVLPIALSLLGLTLATLTTNIAANVVAPANALVNLDPTRFSFRAGGLLTAVLGFVLAPWRLISSTQGFIFTWLIGYSALLGPVGGIVITDYFILRRRKLNVDALYTYGPDSEYWYRGGYNTAALTALAVGVLPNVPGFLQAAGFVASIPPIWRTVYNNAWVVGFTTAAVLYYFLMQSRGREPVVRLASG</sequence>
<evidence type="ECO:0000313" key="8">
    <source>
        <dbReference type="Proteomes" id="UP000054558"/>
    </source>
</evidence>
<evidence type="ECO:0000256" key="3">
    <source>
        <dbReference type="ARBA" id="ARBA00022692"/>
    </source>
</evidence>
<dbReference type="InterPro" id="IPR012681">
    <property type="entry name" value="NCS1"/>
</dbReference>
<comment type="similarity">
    <text evidence="2">Belongs to the purine-cytosine permease (2.A.39) family.</text>
</comment>
<feature type="transmembrane region" description="Helical" evidence="6">
    <location>
        <begin position="292"/>
        <end position="315"/>
    </location>
</feature>
<dbReference type="PANTHER" id="PTHR30618:SF0">
    <property type="entry name" value="PURINE-URACIL PERMEASE NCS1"/>
    <property type="match status" value="1"/>
</dbReference>
<dbReference type="GO" id="GO:0015851">
    <property type="term" value="P:nucleobase transport"/>
    <property type="evidence" value="ECO:0000318"/>
    <property type="project" value="GO_Central"/>
</dbReference>
<dbReference type="Gene3D" id="1.10.4160.10">
    <property type="entry name" value="Hydantoin permease"/>
    <property type="match status" value="1"/>
</dbReference>
<evidence type="ECO:0000256" key="6">
    <source>
        <dbReference type="SAM" id="Phobius"/>
    </source>
</evidence>
<organism evidence="7 8">
    <name type="scientific">Klebsormidium nitens</name>
    <name type="common">Green alga</name>
    <name type="synonym">Ulothrix nitens</name>
    <dbReference type="NCBI Taxonomy" id="105231"/>
    <lineage>
        <taxon>Eukaryota</taxon>
        <taxon>Viridiplantae</taxon>
        <taxon>Streptophyta</taxon>
        <taxon>Klebsormidiophyceae</taxon>
        <taxon>Klebsormidiales</taxon>
        <taxon>Klebsormidiaceae</taxon>
        <taxon>Klebsormidium</taxon>
    </lineage>
</organism>
<keyword evidence="4 6" id="KW-1133">Transmembrane helix</keyword>
<dbReference type="NCBIfam" id="TIGR00800">
    <property type="entry name" value="ncs1"/>
    <property type="match status" value="1"/>
</dbReference>
<feature type="transmembrane region" description="Helical" evidence="6">
    <location>
        <begin position="7"/>
        <end position="27"/>
    </location>
</feature>
<feature type="transmembrane region" description="Helical" evidence="6">
    <location>
        <begin position="39"/>
        <end position="59"/>
    </location>
</feature>
<feature type="transmembrane region" description="Helical" evidence="6">
    <location>
        <begin position="167"/>
        <end position="187"/>
    </location>
</feature>
<dbReference type="InterPro" id="IPR001248">
    <property type="entry name" value="Pur-cyt_permease"/>
</dbReference>
<evidence type="ECO:0000256" key="1">
    <source>
        <dbReference type="ARBA" id="ARBA00004141"/>
    </source>
</evidence>
<evidence type="ECO:0000256" key="2">
    <source>
        <dbReference type="ARBA" id="ARBA00008974"/>
    </source>
</evidence>
<dbReference type="OMA" id="GWNWRAV"/>
<evidence type="ECO:0000256" key="4">
    <source>
        <dbReference type="ARBA" id="ARBA00022989"/>
    </source>
</evidence>
<feature type="transmembrane region" description="Helical" evidence="6">
    <location>
        <begin position="137"/>
        <end position="155"/>
    </location>
</feature>
<dbReference type="GO" id="GO:0005886">
    <property type="term" value="C:plasma membrane"/>
    <property type="evidence" value="ECO:0000318"/>
    <property type="project" value="GO_Central"/>
</dbReference>